<keyword evidence="5" id="KW-1185">Reference proteome</keyword>
<evidence type="ECO:0008006" key="6">
    <source>
        <dbReference type="Google" id="ProtNLM"/>
    </source>
</evidence>
<dbReference type="EMBL" id="KV454018">
    <property type="protein sequence ID" value="ODV93479.1"/>
    <property type="molecule type" value="Genomic_DNA"/>
</dbReference>
<protein>
    <recommendedName>
        <fullName evidence="6">DUF866-domain-containing protein</fullName>
    </recommendedName>
</protein>
<dbReference type="PANTHER" id="PTHR12857:SF0">
    <property type="entry name" value="CXXC MOTIF CONTAINING ZINC BINDING PROTEIN"/>
    <property type="match status" value="1"/>
</dbReference>
<evidence type="ECO:0000313" key="5">
    <source>
        <dbReference type="Proteomes" id="UP000094236"/>
    </source>
</evidence>
<name>A0A1E4TP33_PACTA</name>
<organism evidence="4 5">
    <name type="scientific">Pachysolen tannophilus NRRL Y-2460</name>
    <dbReference type="NCBI Taxonomy" id="669874"/>
    <lineage>
        <taxon>Eukaryota</taxon>
        <taxon>Fungi</taxon>
        <taxon>Dikarya</taxon>
        <taxon>Ascomycota</taxon>
        <taxon>Saccharomycotina</taxon>
        <taxon>Pichiomycetes</taxon>
        <taxon>Pachysolenaceae</taxon>
        <taxon>Pachysolen</taxon>
    </lineage>
</organism>
<evidence type="ECO:0000256" key="3">
    <source>
        <dbReference type="ARBA" id="ARBA00022833"/>
    </source>
</evidence>
<dbReference type="PANTHER" id="PTHR12857">
    <property type="entry name" value="CXXC MOTIF CONTAINING ZINC BINDING PROTEIN"/>
    <property type="match status" value="1"/>
</dbReference>
<dbReference type="OrthoDB" id="10248838at2759"/>
<accession>A0A1E4TP33</accession>
<dbReference type="SUPFAM" id="SSF141678">
    <property type="entry name" value="MAL13P1.257-like"/>
    <property type="match status" value="1"/>
</dbReference>
<dbReference type="GO" id="GO:0008270">
    <property type="term" value="F:zinc ion binding"/>
    <property type="evidence" value="ECO:0007669"/>
    <property type="project" value="TreeGrafter"/>
</dbReference>
<dbReference type="Proteomes" id="UP000094236">
    <property type="component" value="Unassembled WGS sequence"/>
</dbReference>
<keyword evidence="3" id="KW-0862">Zinc</keyword>
<evidence type="ECO:0000256" key="1">
    <source>
        <dbReference type="ARBA" id="ARBA00007818"/>
    </source>
</evidence>
<sequence length="168" mass="18941">MVSLAVVVKATLDNVTDLEPTDTEVEPFEYRFEIECTSCRERHDKPVSVNRFETYEIPGSRGNASFVYKCRSCGSSHSATITKPKHGGIYDLEDSGKEKTILLIDSRGLDFVKFIPLGNFQAKGTGSSNKKAKIFKEIDLSENEWYDYDDDANQEVSIVDVEWDIIKA</sequence>
<comment type="similarity">
    <text evidence="1">Belongs to the UPF0587 family.</text>
</comment>
<dbReference type="Pfam" id="PF05907">
    <property type="entry name" value="CXXC_Zn-b_euk"/>
    <property type="match status" value="1"/>
</dbReference>
<dbReference type="InterPro" id="IPR008584">
    <property type="entry name" value="CXXC_Zn-binding_euk"/>
</dbReference>
<evidence type="ECO:0000313" key="4">
    <source>
        <dbReference type="EMBL" id="ODV93479.1"/>
    </source>
</evidence>
<reference evidence="5" key="1">
    <citation type="submission" date="2016-05" db="EMBL/GenBank/DDBJ databases">
        <title>Comparative genomics of biotechnologically important yeasts.</title>
        <authorList>
            <consortium name="DOE Joint Genome Institute"/>
            <person name="Riley R."/>
            <person name="Haridas S."/>
            <person name="Wolfe K.H."/>
            <person name="Lopes M.R."/>
            <person name="Hittinger C.T."/>
            <person name="Goker M."/>
            <person name="Salamov A."/>
            <person name="Wisecaver J."/>
            <person name="Long T.M."/>
            <person name="Aerts A.L."/>
            <person name="Barry K."/>
            <person name="Choi C."/>
            <person name="Clum A."/>
            <person name="Coughlan A.Y."/>
            <person name="Deshpande S."/>
            <person name="Douglass A.P."/>
            <person name="Hanson S.J."/>
            <person name="Klenk H.-P."/>
            <person name="Labutti K."/>
            <person name="Lapidus A."/>
            <person name="Lindquist E."/>
            <person name="Lipzen A."/>
            <person name="Meier-Kolthoff J.P."/>
            <person name="Ohm R.A."/>
            <person name="Otillar R.P."/>
            <person name="Pangilinan J."/>
            <person name="Peng Y."/>
            <person name="Rokas A."/>
            <person name="Rosa C.A."/>
            <person name="Scheuner C."/>
            <person name="Sibirny A.A."/>
            <person name="Slot J.C."/>
            <person name="Stielow J.B."/>
            <person name="Sun H."/>
            <person name="Kurtzman C.P."/>
            <person name="Blackwell M."/>
            <person name="Grigoriev I.V."/>
            <person name="Jeffries T.W."/>
        </authorList>
    </citation>
    <scope>NUCLEOTIDE SEQUENCE [LARGE SCALE GENOMIC DNA]</scope>
    <source>
        <strain evidence="5">NRRL Y-2460</strain>
    </source>
</reference>
<proteinExistence type="inferred from homology"/>
<gene>
    <name evidence="4" type="ORF">PACTADRAFT_46616</name>
</gene>
<evidence type="ECO:0000256" key="2">
    <source>
        <dbReference type="ARBA" id="ARBA00022723"/>
    </source>
</evidence>
<dbReference type="STRING" id="669874.A0A1E4TP33"/>
<keyword evidence="2" id="KW-0479">Metal-binding</keyword>
<dbReference type="AlphaFoldDB" id="A0A1E4TP33"/>